<evidence type="ECO:0000259" key="4">
    <source>
        <dbReference type="Pfam" id="PF01872"/>
    </source>
</evidence>
<dbReference type="GO" id="GO:0008703">
    <property type="term" value="F:5-amino-6-(5-phosphoribosylamino)uracil reductase activity"/>
    <property type="evidence" value="ECO:0007669"/>
    <property type="project" value="InterPro"/>
</dbReference>
<dbReference type="EMBL" id="CAEZWU010000086">
    <property type="protein sequence ID" value="CAB4668615.1"/>
    <property type="molecule type" value="Genomic_DNA"/>
</dbReference>
<dbReference type="InterPro" id="IPR002734">
    <property type="entry name" value="RibDG_C"/>
</dbReference>
<dbReference type="SUPFAM" id="SSF53597">
    <property type="entry name" value="Dihydrofolate reductase-like"/>
    <property type="match status" value="1"/>
</dbReference>
<name>A0A6J6B2Q3_9ZZZZ</name>
<dbReference type="GO" id="GO:0009231">
    <property type="term" value="P:riboflavin biosynthetic process"/>
    <property type="evidence" value="ECO:0007669"/>
    <property type="project" value="InterPro"/>
</dbReference>
<sequence length="225" mass="24441">MHQLLPSFNSAVNLREAYGVTRQRHESGRPTIGLCMVMSIDGSTVVEGRSTLLSNPTDRDVIIALRAAADTIVVGAGTIREQMYTPPGKLGLRVGVVTRTANLDFESPLFRSGSGFLIMPQDAKKPDCDFEIEIIRAGQGDVDLQNAMSQLPGNFIQLEGGPMLNASMFAANLVDEINLTISPMVTGADSPRLSNGAPALHRDYEVAHVLEHDGFLFIRYLRKTS</sequence>
<dbReference type="PANTHER" id="PTHR38011">
    <property type="entry name" value="DIHYDROFOLATE REDUCTASE FAMILY PROTEIN (AFU_ORTHOLOGUE AFUA_8G06820)"/>
    <property type="match status" value="1"/>
</dbReference>
<keyword evidence="2" id="KW-0521">NADP</keyword>
<accession>A0A6J6B2Q3</accession>
<organism evidence="5">
    <name type="scientific">freshwater metagenome</name>
    <dbReference type="NCBI Taxonomy" id="449393"/>
    <lineage>
        <taxon>unclassified sequences</taxon>
        <taxon>metagenomes</taxon>
        <taxon>ecological metagenomes</taxon>
    </lineage>
</organism>
<gene>
    <name evidence="5" type="ORF">UFOPK1353_00464</name>
    <name evidence="6" type="ORF">UFOPK2292_00685</name>
</gene>
<dbReference type="Pfam" id="PF01872">
    <property type="entry name" value="RibD_C"/>
    <property type="match status" value="1"/>
</dbReference>
<proteinExistence type="predicted"/>
<dbReference type="PANTHER" id="PTHR38011:SF7">
    <property type="entry name" value="2,5-DIAMINO-6-RIBOSYLAMINO-4(3H)-PYRIMIDINONE 5'-PHOSPHATE REDUCTASE"/>
    <property type="match status" value="1"/>
</dbReference>
<dbReference type="AlphaFoldDB" id="A0A6J6B2Q3"/>
<evidence type="ECO:0000313" key="6">
    <source>
        <dbReference type="EMBL" id="CAB4668615.1"/>
    </source>
</evidence>
<feature type="domain" description="Bacterial bifunctional deaminase-reductase C-terminal" evidence="4">
    <location>
        <begin position="30"/>
        <end position="199"/>
    </location>
</feature>
<dbReference type="Gene3D" id="3.40.430.10">
    <property type="entry name" value="Dihydrofolate Reductase, subunit A"/>
    <property type="match status" value="1"/>
</dbReference>
<evidence type="ECO:0000256" key="2">
    <source>
        <dbReference type="ARBA" id="ARBA00022857"/>
    </source>
</evidence>
<evidence type="ECO:0000313" key="5">
    <source>
        <dbReference type="EMBL" id="CAB4533036.1"/>
    </source>
</evidence>
<dbReference type="InterPro" id="IPR024072">
    <property type="entry name" value="DHFR-like_dom_sf"/>
</dbReference>
<dbReference type="EMBL" id="CAEZSE010000055">
    <property type="protein sequence ID" value="CAB4533036.1"/>
    <property type="molecule type" value="Genomic_DNA"/>
</dbReference>
<comment type="pathway">
    <text evidence="1">Cofactor biosynthesis; riboflavin biosynthesis.</text>
</comment>
<evidence type="ECO:0000256" key="3">
    <source>
        <dbReference type="ARBA" id="ARBA00023002"/>
    </source>
</evidence>
<dbReference type="InterPro" id="IPR050765">
    <property type="entry name" value="Riboflavin_Biosynth_HTPR"/>
</dbReference>
<protein>
    <submittedName>
        <fullName evidence="5">Unannotated protein</fullName>
    </submittedName>
</protein>
<keyword evidence="3" id="KW-0560">Oxidoreductase</keyword>
<evidence type="ECO:0000256" key="1">
    <source>
        <dbReference type="ARBA" id="ARBA00005104"/>
    </source>
</evidence>
<reference evidence="5" key="1">
    <citation type="submission" date="2020-05" db="EMBL/GenBank/DDBJ databases">
        <authorList>
            <person name="Chiriac C."/>
            <person name="Salcher M."/>
            <person name="Ghai R."/>
            <person name="Kavagutti S V."/>
        </authorList>
    </citation>
    <scope>NUCLEOTIDE SEQUENCE</scope>
</reference>